<evidence type="ECO:0000313" key="3">
    <source>
        <dbReference type="Proteomes" id="UP000321303"/>
    </source>
</evidence>
<dbReference type="Proteomes" id="UP000321303">
    <property type="component" value="Unassembled WGS sequence"/>
</dbReference>
<evidence type="ECO:0000259" key="1">
    <source>
        <dbReference type="SMART" id="SM00953"/>
    </source>
</evidence>
<dbReference type="AlphaFoldDB" id="A0A511USI1"/>
<name>A0A511USI1_9GAMM</name>
<dbReference type="RefSeq" id="WP_146876462.1">
    <property type="nucleotide sequence ID" value="NZ_BJXV01000024.1"/>
</dbReference>
<organism evidence="2 3">
    <name type="scientific">Halovibrio variabilis</name>
    <dbReference type="NCBI Taxonomy" id="31910"/>
    <lineage>
        <taxon>Bacteria</taxon>
        <taxon>Pseudomonadati</taxon>
        <taxon>Pseudomonadota</taxon>
        <taxon>Gammaproteobacteria</taxon>
        <taxon>Oceanospirillales</taxon>
        <taxon>Halomonadaceae</taxon>
        <taxon>Halovibrio</taxon>
    </lineage>
</organism>
<gene>
    <name evidence="2" type="ORF">HVA01_32020</name>
</gene>
<dbReference type="Pfam" id="PF08808">
    <property type="entry name" value="RES"/>
    <property type="match status" value="1"/>
</dbReference>
<evidence type="ECO:0000313" key="2">
    <source>
        <dbReference type="EMBL" id="GEN29556.1"/>
    </source>
</evidence>
<dbReference type="OrthoDB" id="648213at2"/>
<comment type="caution">
    <text evidence="2">The sequence shown here is derived from an EMBL/GenBank/DDBJ whole genome shotgun (WGS) entry which is preliminary data.</text>
</comment>
<proteinExistence type="predicted"/>
<protein>
    <recommendedName>
        <fullName evidence="1">RES domain-containing protein</fullName>
    </recommendedName>
</protein>
<dbReference type="InterPro" id="IPR014914">
    <property type="entry name" value="RES_dom"/>
</dbReference>
<accession>A0A511USI1</accession>
<reference evidence="2 3" key="1">
    <citation type="submission" date="2019-07" db="EMBL/GenBank/DDBJ databases">
        <title>Whole genome shotgun sequence of Halomonas variabilis NBRC 102410.</title>
        <authorList>
            <person name="Hosoyama A."/>
            <person name="Uohara A."/>
            <person name="Ohji S."/>
            <person name="Ichikawa N."/>
        </authorList>
    </citation>
    <scope>NUCLEOTIDE SEQUENCE [LARGE SCALE GENOMIC DNA]</scope>
    <source>
        <strain evidence="2 3">NBRC 102410</strain>
    </source>
</reference>
<keyword evidence="3" id="KW-1185">Reference proteome</keyword>
<dbReference type="EMBL" id="BJXV01000024">
    <property type="protein sequence ID" value="GEN29556.1"/>
    <property type="molecule type" value="Genomic_DNA"/>
</dbReference>
<feature type="domain" description="RES" evidence="1">
    <location>
        <begin position="23"/>
        <end position="156"/>
    </location>
</feature>
<dbReference type="SMART" id="SM00953">
    <property type="entry name" value="RES"/>
    <property type="match status" value="1"/>
</dbReference>
<sequence>MTLLEELKAQVYRVHVPRWAFSPTSGAGAREHGGRLNRVGIDALYLSLEEQTALAEYKQLSALMPPGLIVSYTVNVTNVVDFRAGYDSKWDSLWQELNCDWRKYWFNQRIEPPSWLLGDMALEQGAKGILFPSLAHSSGTNLVLYTETLAGNDVLDVYDPRSDLPRDARSWQ</sequence>